<sequence length="214" mass="23709">MLIHTPTLILERISATEKTSGHSLANSNVVLHESFDSVPIYVSNYGNSPPLPRLMKTNCYDDRVVCFLALELSNFYELYSKLPEEELAGRKKRILKVLQDAESRNYVNRCELPGHKSIYGVVAGLADKLSEEDAVLRVALTALAFREVDLAVEIIASADVGDILLTSEFCGYLSAWNDCFLTAPRPFPPTNRVGAVHSLLGRNFQHRLGASKSI</sequence>
<keyword evidence="2" id="KW-1185">Reference proteome</keyword>
<evidence type="ECO:0000313" key="1">
    <source>
        <dbReference type="EMBL" id="KAK0403519.1"/>
    </source>
</evidence>
<accession>A0AA39LNH8</accession>
<reference evidence="1" key="1">
    <citation type="submission" date="2023-06" db="EMBL/GenBank/DDBJ databases">
        <title>Genomic analysis of the entomopathogenic nematode Steinernema hermaphroditum.</title>
        <authorList>
            <person name="Schwarz E.M."/>
            <person name="Heppert J.K."/>
            <person name="Baniya A."/>
            <person name="Schwartz H.T."/>
            <person name="Tan C.-H."/>
            <person name="Antoshechkin I."/>
            <person name="Sternberg P.W."/>
            <person name="Goodrich-Blair H."/>
            <person name="Dillman A.R."/>
        </authorList>
    </citation>
    <scope>NUCLEOTIDE SEQUENCE</scope>
    <source>
        <strain evidence="1">PS9179</strain>
        <tissue evidence="1">Whole animal</tissue>
    </source>
</reference>
<dbReference type="EMBL" id="JAUCMV010000004">
    <property type="protein sequence ID" value="KAK0403519.1"/>
    <property type="molecule type" value="Genomic_DNA"/>
</dbReference>
<evidence type="ECO:0000313" key="2">
    <source>
        <dbReference type="Proteomes" id="UP001175271"/>
    </source>
</evidence>
<protein>
    <submittedName>
        <fullName evidence="1">Uncharacterized protein</fullName>
    </submittedName>
</protein>
<dbReference type="AlphaFoldDB" id="A0AA39LNH8"/>
<comment type="caution">
    <text evidence="1">The sequence shown here is derived from an EMBL/GenBank/DDBJ whole genome shotgun (WGS) entry which is preliminary data.</text>
</comment>
<proteinExistence type="predicted"/>
<name>A0AA39LNH8_9BILA</name>
<gene>
    <name evidence="1" type="ORF">QR680_016969</name>
</gene>
<dbReference type="Proteomes" id="UP001175271">
    <property type="component" value="Unassembled WGS sequence"/>
</dbReference>
<organism evidence="1 2">
    <name type="scientific">Steinernema hermaphroditum</name>
    <dbReference type="NCBI Taxonomy" id="289476"/>
    <lineage>
        <taxon>Eukaryota</taxon>
        <taxon>Metazoa</taxon>
        <taxon>Ecdysozoa</taxon>
        <taxon>Nematoda</taxon>
        <taxon>Chromadorea</taxon>
        <taxon>Rhabditida</taxon>
        <taxon>Tylenchina</taxon>
        <taxon>Panagrolaimomorpha</taxon>
        <taxon>Strongyloidoidea</taxon>
        <taxon>Steinernematidae</taxon>
        <taxon>Steinernema</taxon>
    </lineage>
</organism>